<comment type="caution">
    <text evidence="3">The sequence shown here is derived from an EMBL/GenBank/DDBJ whole genome shotgun (WGS) entry which is preliminary data.</text>
</comment>
<keyword evidence="4" id="KW-1185">Reference proteome</keyword>
<feature type="signal peptide" evidence="2">
    <location>
        <begin position="1"/>
        <end position="23"/>
    </location>
</feature>
<dbReference type="EMBL" id="SDPP02000001">
    <property type="protein sequence ID" value="KAA1380428.1"/>
    <property type="molecule type" value="Genomic_DNA"/>
</dbReference>
<keyword evidence="2" id="KW-0732">Signal</keyword>
<protein>
    <recommendedName>
        <fullName evidence="5">Glycosyl hydrolase family 98 putative carbohydrate-binding module domain-containing protein</fullName>
    </recommendedName>
</protein>
<feature type="chain" id="PRO_5024795530" description="Glycosyl hydrolase family 98 putative carbohydrate-binding module domain-containing protein" evidence="2">
    <location>
        <begin position="24"/>
        <end position="360"/>
    </location>
</feature>
<feature type="region of interest" description="Disordered" evidence="1">
    <location>
        <begin position="85"/>
        <end position="110"/>
    </location>
</feature>
<organism evidence="3 4">
    <name type="scientific">Aeromicrobium fastidiosum</name>
    <dbReference type="NCBI Taxonomy" id="52699"/>
    <lineage>
        <taxon>Bacteria</taxon>
        <taxon>Bacillati</taxon>
        <taxon>Actinomycetota</taxon>
        <taxon>Actinomycetes</taxon>
        <taxon>Propionibacteriales</taxon>
        <taxon>Nocardioidaceae</taxon>
        <taxon>Aeromicrobium</taxon>
    </lineage>
</organism>
<feature type="compositionally biased region" description="Basic residues" evidence="1">
    <location>
        <begin position="91"/>
        <end position="106"/>
    </location>
</feature>
<dbReference type="InterPro" id="IPR008979">
    <property type="entry name" value="Galactose-bd-like_sf"/>
</dbReference>
<sequence length="360" mass="37915">MRKLVVVIAALGLVLALGAPAEAARKYRVKASISSSSIMIGQSVTITGTVSPARGGKVVLYKRISGKKWKREATARVRSNGTFAFTDRPKSRQNRQYRVTKPKSGKYRAGTSRPMRLKVRKLKRSTPTVTVTGVSSRVIEAGQGVTVTGTAGRSVAGRYAQLQVGAGGTFGTIGSARIAPNGSFSVAGGISQSGAAVPLRVVIPSSRFNNEAAASAGSVKVFGWTYLSELTRVSSSRFGPTPGNLLGNAYPKSVGNTSNFWWDQDPWAEWSLNYRCTTFTARIGLTDSSPSGSAVKFVASKDAASSDFGTLGNGTSKDVTLDLNGSYRLKLQDIYVAGPTGSGPPTTVGLWGDARILCAF</sequence>
<reference evidence="3" key="1">
    <citation type="submission" date="2019-09" db="EMBL/GenBank/DDBJ databases">
        <authorList>
            <person name="Li J."/>
        </authorList>
    </citation>
    <scope>NUCLEOTIDE SEQUENCE [LARGE SCALE GENOMIC DNA]</scope>
    <source>
        <strain evidence="3">NRBC 14897</strain>
    </source>
</reference>
<gene>
    <name evidence="3" type="ORF">ESP62_004395</name>
</gene>
<evidence type="ECO:0000313" key="3">
    <source>
        <dbReference type="EMBL" id="KAA1380428.1"/>
    </source>
</evidence>
<dbReference type="OrthoDB" id="3783901at2"/>
<dbReference type="InterPro" id="IPR038637">
    <property type="entry name" value="NPCBM_sf"/>
</dbReference>
<name>A0A641AU87_9ACTN</name>
<evidence type="ECO:0000256" key="2">
    <source>
        <dbReference type="SAM" id="SignalP"/>
    </source>
</evidence>
<dbReference type="RefSeq" id="WP_129180882.1">
    <property type="nucleotide sequence ID" value="NZ_JAGIOG010000001.1"/>
</dbReference>
<dbReference type="Proteomes" id="UP001515100">
    <property type="component" value="Unassembled WGS sequence"/>
</dbReference>
<evidence type="ECO:0000256" key="1">
    <source>
        <dbReference type="SAM" id="MobiDB-lite"/>
    </source>
</evidence>
<dbReference type="AlphaFoldDB" id="A0A641AU87"/>
<proteinExistence type="predicted"/>
<evidence type="ECO:0008006" key="5">
    <source>
        <dbReference type="Google" id="ProtNLM"/>
    </source>
</evidence>
<accession>A0A641AU87</accession>
<dbReference type="Gene3D" id="2.60.120.1060">
    <property type="entry name" value="NPCBM/NEW2 domain"/>
    <property type="match status" value="1"/>
</dbReference>
<dbReference type="SUPFAM" id="SSF49785">
    <property type="entry name" value="Galactose-binding domain-like"/>
    <property type="match status" value="1"/>
</dbReference>
<evidence type="ECO:0000313" key="4">
    <source>
        <dbReference type="Proteomes" id="UP001515100"/>
    </source>
</evidence>